<organism evidence="4 5">
    <name type="scientific">Streptococcus zalophi</name>
    <dbReference type="NCBI Taxonomy" id="640031"/>
    <lineage>
        <taxon>Bacteria</taxon>
        <taxon>Bacillati</taxon>
        <taxon>Bacillota</taxon>
        <taxon>Bacilli</taxon>
        <taxon>Lactobacillales</taxon>
        <taxon>Streptococcaceae</taxon>
        <taxon>Streptococcus</taxon>
    </lineage>
</organism>
<evidence type="ECO:0000256" key="1">
    <source>
        <dbReference type="ARBA" id="ARBA00022729"/>
    </source>
</evidence>
<dbReference type="GO" id="GO:0008800">
    <property type="term" value="F:beta-lactamase activity"/>
    <property type="evidence" value="ECO:0007669"/>
    <property type="project" value="InterPro"/>
</dbReference>
<dbReference type="GO" id="GO:0030655">
    <property type="term" value="P:beta-lactam antibiotic catabolic process"/>
    <property type="evidence" value="ECO:0007669"/>
    <property type="project" value="InterPro"/>
</dbReference>
<feature type="domain" description="GW" evidence="3">
    <location>
        <begin position="155"/>
        <end position="184"/>
    </location>
</feature>
<feature type="domain" description="Beta-lactamase class A catalytic" evidence="2">
    <location>
        <begin position="208"/>
        <end position="409"/>
    </location>
</feature>
<dbReference type="Pfam" id="PF13457">
    <property type="entry name" value="GW"/>
    <property type="match status" value="1"/>
</dbReference>
<sequence length="429" mass="48322">MKKVFAFFLAMSVFLLPLSIISTEKEASLSNGLQYQLLQNPASQVDYFSYFPENPVLKQDAQIYEDVNLSKPLNILTANTQISLNRFLINDTNVPVFELSNGGFISASYDVIFDDVILSQEPIDATFWVGKKAVFYPQPFVTGVKPSEKTVTDFTSVKVSQKATTNHGTYYKVEEKGWIDATTLSENDNRMAHVQDILNEKYQNADISVYVKDLDSQEVAQINADKVMYSASITKLPILYYAQEKLDTKTFSLDNRFKYNEASMNFEGAYDTDGSGDMSKLPDDKEYSLESLLKAVSQNSDNVASNLLGYYVDDKYDANYQTSISKAIGTNWDMVGRNSTAQQAGLMMEAIYYQNGTIIDYLSQTKFDNERISKDIDVQVAHKIGDAYDFRHDVAIVYAEKPFILSIFTDHASYDDITAIANDVYGVLK</sequence>
<dbReference type="EMBL" id="JAENBP010000006">
    <property type="protein sequence ID" value="MBJ8350054.1"/>
    <property type="molecule type" value="Genomic_DNA"/>
</dbReference>
<dbReference type="InterPro" id="IPR012338">
    <property type="entry name" value="Beta-lactam/transpept-like"/>
</dbReference>
<dbReference type="Pfam" id="PF13354">
    <property type="entry name" value="Beta-lactamase2"/>
    <property type="match status" value="1"/>
</dbReference>
<accession>A0A934UDT0</accession>
<proteinExistence type="predicted"/>
<dbReference type="InterPro" id="IPR038200">
    <property type="entry name" value="GW_dom_sf"/>
</dbReference>
<dbReference type="PANTHER" id="PTHR35333">
    <property type="entry name" value="BETA-LACTAMASE"/>
    <property type="match status" value="1"/>
</dbReference>
<gene>
    <name evidence="4" type="ORF">JHK64_05340</name>
</gene>
<evidence type="ECO:0000313" key="4">
    <source>
        <dbReference type="EMBL" id="MBJ8350054.1"/>
    </source>
</evidence>
<reference evidence="4 5" key="1">
    <citation type="journal article" date="2021" name="Int. J. Syst. Evol. Microbiol.">
        <title>Streptococcus vicugnae sp. nov., isolated from faeces of alpacas (Vicugna pacos) and cattle (Bos taurus), Streptococcus zalophi sp. nov., and Streptococcus pacificus sp. nov., isolated from respiratory tract of California sea lions (Zalophus californianus).</title>
        <authorList>
            <person name="Volokhov D.V."/>
            <person name="Zagorodnyaya T.A."/>
            <person name="Shen Z."/>
            <person name="Blom J."/>
            <person name="Furtak V.A."/>
            <person name="Eisenberg T."/>
            <person name="Fan P."/>
            <person name="Jeong K.C."/>
            <person name="Gao Y."/>
            <person name="Zhang S."/>
            <person name="Amselle M."/>
        </authorList>
    </citation>
    <scope>NUCLEOTIDE SEQUENCE [LARGE SCALE GENOMIC DNA]</scope>
    <source>
        <strain evidence="5">CSL7508-lung</strain>
    </source>
</reference>
<dbReference type="PANTHER" id="PTHR35333:SF3">
    <property type="entry name" value="BETA-LACTAMASE-TYPE TRANSPEPTIDASE FOLD CONTAINING PROTEIN"/>
    <property type="match status" value="1"/>
</dbReference>
<keyword evidence="5" id="KW-1185">Reference proteome</keyword>
<dbReference type="RefSeq" id="WP_199567973.1">
    <property type="nucleotide sequence ID" value="NZ_JAENBP010000006.1"/>
</dbReference>
<dbReference type="Gene3D" id="3.40.710.10">
    <property type="entry name" value="DD-peptidase/beta-lactamase superfamily"/>
    <property type="match status" value="1"/>
</dbReference>
<dbReference type="SUPFAM" id="SSF82057">
    <property type="entry name" value="Prokaryotic SH3-related domain"/>
    <property type="match status" value="1"/>
</dbReference>
<comment type="caution">
    <text evidence="4">The sequence shown here is derived from an EMBL/GenBank/DDBJ whole genome shotgun (WGS) entry which is preliminary data.</text>
</comment>
<evidence type="ECO:0000313" key="5">
    <source>
        <dbReference type="Proteomes" id="UP000644875"/>
    </source>
</evidence>
<dbReference type="GO" id="GO:0046677">
    <property type="term" value="P:response to antibiotic"/>
    <property type="evidence" value="ECO:0007669"/>
    <property type="project" value="InterPro"/>
</dbReference>
<evidence type="ECO:0000259" key="2">
    <source>
        <dbReference type="Pfam" id="PF13354"/>
    </source>
</evidence>
<evidence type="ECO:0000259" key="3">
    <source>
        <dbReference type="Pfam" id="PF13457"/>
    </source>
</evidence>
<protein>
    <submittedName>
        <fullName evidence="4">Serine hydrolase</fullName>
    </submittedName>
</protein>
<name>A0A934UDT0_9STRE</name>
<dbReference type="SUPFAM" id="SSF56601">
    <property type="entry name" value="beta-lactamase/transpeptidase-like"/>
    <property type="match status" value="1"/>
</dbReference>
<dbReference type="InterPro" id="IPR045155">
    <property type="entry name" value="Beta-lactam_cat"/>
</dbReference>
<dbReference type="InterPro" id="IPR025987">
    <property type="entry name" value="GW_dom"/>
</dbReference>
<dbReference type="AlphaFoldDB" id="A0A934UDT0"/>
<keyword evidence="1" id="KW-0732">Signal</keyword>
<keyword evidence="4" id="KW-0378">Hydrolase</keyword>
<dbReference type="Gene3D" id="2.30.30.170">
    <property type="match status" value="1"/>
</dbReference>
<dbReference type="InterPro" id="IPR000871">
    <property type="entry name" value="Beta-lactam_class-A"/>
</dbReference>
<dbReference type="Proteomes" id="UP000644875">
    <property type="component" value="Unassembled WGS sequence"/>
</dbReference>